<feature type="compositionally biased region" description="Polar residues" evidence="2">
    <location>
        <begin position="175"/>
        <end position="214"/>
    </location>
</feature>
<feature type="compositionally biased region" description="Basic and acidic residues" evidence="2">
    <location>
        <begin position="911"/>
        <end position="932"/>
    </location>
</feature>
<feature type="compositionally biased region" description="Basic and acidic residues" evidence="2">
    <location>
        <begin position="29"/>
        <end position="39"/>
    </location>
</feature>
<dbReference type="EMBL" id="JBCNJP010000019">
    <property type="protein sequence ID" value="KAK9061044.1"/>
    <property type="molecule type" value="Genomic_DNA"/>
</dbReference>
<feature type="region of interest" description="Disordered" evidence="2">
    <location>
        <begin position="734"/>
        <end position="834"/>
    </location>
</feature>
<name>A0AAP0CXF7_9ASTR</name>
<dbReference type="PANTHER" id="PTHR31949">
    <property type="entry name" value="GASTRIC MUCIN-LIKE PROTEIN"/>
    <property type="match status" value="1"/>
</dbReference>
<feature type="compositionally biased region" description="Polar residues" evidence="2">
    <location>
        <begin position="289"/>
        <end position="303"/>
    </location>
</feature>
<feature type="compositionally biased region" description="Basic and acidic residues" evidence="2">
    <location>
        <begin position="793"/>
        <end position="814"/>
    </location>
</feature>
<sequence length="1151" mass="125817">MNRSFRAPEKEMPAPVKQRQQQTTGSFRNSREKEEEPGLFLEMKKREKERHDLLLQTAESEFDSSLGSRTESYPVFSMPSATTVRKTGADEFLNSENDKNDYDWLLTPPGTPLFPSLETESQKTVMNPNGAHKPHPTAVKSTLSNAQQDSTATARNNLASRPRAASPGPSAGSRRLSSTGSVGPGFRSSSLTTRPGLGTQSRAIPISNTVTKNIPTSTTTVRPRSSTPTSRPVLSSSKPTGPARSSTPTSRSTARSSTPTSRPSLSATKPAPRTPTPPRRSPTLSTVTKTSIKSPSNVTNSPNARPRPWKPQEMPGYTLDTPPNLRTSLTDRPNPSVRGRAGAPSSRSSSIEPVPGGRVRRQSMSPSRGRLPNGVNRKSGGSVPVPALLRAYAKANDNMSPGLYGTQMVERVVNMRKLVPPKQDDKHSPNSNISGKSSSSPDSSGFGRSLSKKSLDMAMRHMDIRRAIPGNLRPLMTRIPASSMYSVRSEATRNHRMNNVSDSPVATSSNASSETSVNNNTINEHIDEDSTSEKGVRSPSTIRLSMEGDEYTDCAVENVVGEVLITIFVRVLLIKDVYAFTEIEISVKLEFQRSVDEIVEAMDQDENLSDMIAESYEQKKSYIKSHIMELSQLHNSMADDYADLIEEVSKNCPSLFQNLHVKSSESSSSPQVTQTVAPNFSTATGFNVLLQPGGCGFYLSRVEESSHSGFGYSMSSVNKPPVAPVSDDALKVKETKDSGLDSSISSVNKPVVPPVSDDPLKVEETKDSGSESSLSSVNKTPEPPVNDEALNVEETKDCGSDSEALKVEETKDSSSESFISKLPVTPVKDDDDLKLEESQDTKAFCSDFDALKIEETKDTGSESDALKVEETKNSASESSIPKPPVPPVNDDDLKLEETKVFCSDFDALKIEETKDAGSESDASKVGETKDSGSESSMSSVNKPEVPSDSDDALKAEETKEHEVLLEKVSSLEEEVASLKQKVKSLIEENGELKQENEENIKDIGLYMTASKQETKALEEDLQASNKFAKTIDELMCMLLAEKSSNEAKRDHEINEMKKKMSQYVNEISQLKSAYEKKEKIWNGVTAKLKDDINSKCEMVEVLSKNIEALIQDKSSQNKIIHQLKTELESVKFENARVVVKQVEAMSERDAK</sequence>
<feature type="compositionally biased region" description="Basic and acidic residues" evidence="2">
    <location>
        <begin position="758"/>
        <end position="769"/>
    </location>
</feature>
<comment type="caution">
    <text evidence="3">The sequence shown here is derived from an EMBL/GenBank/DDBJ whole genome shotgun (WGS) entry which is preliminary data.</text>
</comment>
<dbReference type="GO" id="GO:0055028">
    <property type="term" value="C:cortical microtubule"/>
    <property type="evidence" value="ECO:0007669"/>
    <property type="project" value="TreeGrafter"/>
</dbReference>
<feature type="region of interest" description="Disordered" evidence="2">
    <location>
        <begin position="1"/>
        <end position="39"/>
    </location>
</feature>
<reference evidence="3 4" key="1">
    <citation type="submission" date="2024-04" db="EMBL/GenBank/DDBJ databases">
        <title>The reference genome of an endangered Asteraceae, Deinandra increscens subsp. villosa, native to the Central Coast of California.</title>
        <authorList>
            <person name="Guilliams M."/>
            <person name="Hasenstab-Lehman K."/>
            <person name="Meyer R."/>
            <person name="Mcevoy S."/>
        </authorList>
    </citation>
    <scope>NUCLEOTIDE SEQUENCE [LARGE SCALE GENOMIC DNA]</scope>
    <source>
        <tissue evidence="3">Leaf</tissue>
    </source>
</reference>
<feature type="compositionally biased region" description="Basic and acidic residues" evidence="2">
    <location>
        <begin position="951"/>
        <end position="961"/>
    </location>
</feature>
<proteinExistence type="predicted"/>
<feature type="region of interest" description="Disordered" evidence="2">
    <location>
        <begin position="854"/>
        <end position="893"/>
    </location>
</feature>
<feature type="region of interest" description="Disordered" evidence="2">
    <location>
        <begin position="486"/>
        <end position="539"/>
    </location>
</feature>
<feature type="compositionally biased region" description="Polar residues" evidence="2">
    <location>
        <begin position="770"/>
        <end position="779"/>
    </location>
</feature>
<organism evidence="3 4">
    <name type="scientific">Deinandra increscens subsp. villosa</name>
    <dbReference type="NCBI Taxonomy" id="3103831"/>
    <lineage>
        <taxon>Eukaryota</taxon>
        <taxon>Viridiplantae</taxon>
        <taxon>Streptophyta</taxon>
        <taxon>Embryophyta</taxon>
        <taxon>Tracheophyta</taxon>
        <taxon>Spermatophyta</taxon>
        <taxon>Magnoliopsida</taxon>
        <taxon>eudicotyledons</taxon>
        <taxon>Gunneridae</taxon>
        <taxon>Pentapetalae</taxon>
        <taxon>asterids</taxon>
        <taxon>campanulids</taxon>
        <taxon>Asterales</taxon>
        <taxon>Asteraceae</taxon>
        <taxon>Asteroideae</taxon>
        <taxon>Heliantheae alliance</taxon>
        <taxon>Madieae</taxon>
        <taxon>Madiinae</taxon>
        <taxon>Deinandra</taxon>
    </lineage>
</organism>
<evidence type="ECO:0000256" key="1">
    <source>
        <dbReference type="SAM" id="Coils"/>
    </source>
</evidence>
<accession>A0AAP0CXF7</accession>
<feature type="compositionally biased region" description="Basic and acidic residues" evidence="2">
    <location>
        <begin position="1"/>
        <end position="12"/>
    </location>
</feature>
<feature type="region of interest" description="Disordered" evidence="2">
    <location>
        <begin position="95"/>
        <end position="383"/>
    </location>
</feature>
<evidence type="ECO:0000256" key="2">
    <source>
        <dbReference type="SAM" id="MobiDB-lite"/>
    </source>
</evidence>
<feature type="coiled-coil region" evidence="1">
    <location>
        <begin position="1053"/>
        <end position="1080"/>
    </location>
</feature>
<protein>
    <submittedName>
        <fullName evidence="3">Uncharacterized protein</fullName>
    </submittedName>
</protein>
<dbReference type="Proteomes" id="UP001408789">
    <property type="component" value="Unassembled WGS sequence"/>
</dbReference>
<keyword evidence="4" id="KW-1185">Reference proteome</keyword>
<dbReference type="GO" id="GO:0043622">
    <property type="term" value="P:cortical microtubule organization"/>
    <property type="evidence" value="ECO:0007669"/>
    <property type="project" value="TreeGrafter"/>
</dbReference>
<feature type="compositionally biased region" description="Low complexity" evidence="2">
    <location>
        <begin position="215"/>
        <end position="271"/>
    </location>
</feature>
<feature type="region of interest" description="Disordered" evidence="2">
    <location>
        <begin position="911"/>
        <end position="961"/>
    </location>
</feature>
<gene>
    <name evidence="3" type="ORF">SSX86_018224</name>
</gene>
<dbReference type="AlphaFoldDB" id="A0AAP0CXF7"/>
<dbReference type="PANTHER" id="PTHR31949:SF24">
    <property type="entry name" value="PROLINE-RICH FAMILY PROTEIN"/>
    <property type="match status" value="1"/>
</dbReference>
<feature type="compositionally biased region" description="Low complexity" evidence="2">
    <location>
        <begin position="429"/>
        <end position="449"/>
    </location>
</feature>
<feature type="compositionally biased region" description="Polar residues" evidence="2">
    <location>
        <begin position="18"/>
        <end position="28"/>
    </location>
</feature>
<evidence type="ECO:0000313" key="3">
    <source>
        <dbReference type="EMBL" id="KAK9061044.1"/>
    </source>
</evidence>
<feature type="compositionally biased region" description="Polar residues" evidence="2">
    <location>
        <begin position="497"/>
        <end position="523"/>
    </location>
</feature>
<keyword evidence="1" id="KW-0175">Coiled coil</keyword>
<feature type="compositionally biased region" description="Polar residues" evidence="2">
    <location>
        <begin position="139"/>
        <end position="159"/>
    </location>
</feature>
<feature type="compositionally biased region" description="Low complexity" evidence="2">
    <location>
        <begin position="336"/>
        <end position="356"/>
    </location>
</feature>
<feature type="compositionally biased region" description="Low complexity" evidence="2">
    <location>
        <begin position="742"/>
        <end position="757"/>
    </location>
</feature>
<evidence type="ECO:0000313" key="4">
    <source>
        <dbReference type="Proteomes" id="UP001408789"/>
    </source>
</evidence>
<feature type="compositionally biased region" description="Polar residues" evidence="2">
    <location>
        <begin position="118"/>
        <end position="127"/>
    </location>
</feature>
<feature type="region of interest" description="Disordered" evidence="2">
    <location>
        <begin position="420"/>
        <end position="450"/>
    </location>
</feature>
<feature type="compositionally biased region" description="Basic and acidic residues" evidence="2">
    <location>
        <begin position="854"/>
        <end position="872"/>
    </location>
</feature>
<feature type="compositionally biased region" description="Polar residues" evidence="2">
    <location>
        <begin position="324"/>
        <end position="333"/>
    </location>
</feature>